<dbReference type="NCBIfam" id="TIGR01720">
    <property type="entry name" value="NRPS-para261"/>
    <property type="match status" value="2"/>
</dbReference>
<dbReference type="CDD" id="cd17646">
    <property type="entry name" value="A_NRPS_AB3403-like"/>
    <property type="match status" value="1"/>
</dbReference>
<dbReference type="SUPFAM" id="SSF52777">
    <property type="entry name" value="CoA-dependent acyltransferases"/>
    <property type="match status" value="14"/>
</dbReference>
<dbReference type="CDD" id="cd19531">
    <property type="entry name" value="LCL_NRPS-like"/>
    <property type="match status" value="3"/>
</dbReference>
<dbReference type="GO" id="GO:0044550">
    <property type="term" value="P:secondary metabolite biosynthetic process"/>
    <property type="evidence" value="ECO:0007669"/>
    <property type="project" value="UniProtKB-ARBA"/>
</dbReference>
<proteinExistence type="inferred from homology"/>
<dbReference type="FunFam" id="3.40.50.980:FF:000002">
    <property type="entry name" value="Enterobactin synthetase component F"/>
    <property type="match status" value="2"/>
</dbReference>
<dbReference type="InterPro" id="IPR014043">
    <property type="entry name" value="Acyl_transferase_dom"/>
</dbReference>
<dbReference type="InterPro" id="IPR036291">
    <property type="entry name" value="NAD(P)-bd_dom_sf"/>
</dbReference>
<dbReference type="InterPro" id="IPR000873">
    <property type="entry name" value="AMP-dep_synth/lig_dom"/>
</dbReference>
<dbReference type="Pfam" id="PF13193">
    <property type="entry name" value="AMP-binding_C"/>
    <property type="match status" value="4"/>
</dbReference>
<dbReference type="PROSITE" id="PS00012">
    <property type="entry name" value="PHOSPHOPANTETHEINE"/>
    <property type="match status" value="5"/>
</dbReference>
<dbReference type="InterPro" id="IPR016035">
    <property type="entry name" value="Acyl_Trfase/lysoPLipase"/>
</dbReference>
<accession>A0A3A8NIR1</accession>
<evidence type="ECO:0000256" key="3">
    <source>
        <dbReference type="ARBA" id="ARBA00022450"/>
    </source>
</evidence>
<dbReference type="CDD" id="cd19534">
    <property type="entry name" value="E_NRPS"/>
    <property type="match status" value="2"/>
</dbReference>
<feature type="domain" description="Carrier" evidence="10">
    <location>
        <begin position="4647"/>
        <end position="4722"/>
    </location>
</feature>
<feature type="domain" description="Carrier" evidence="10">
    <location>
        <begin position="2062"/>
        <end position="2137"/>
    </location>
</feature>
<dbReference type="InterPro" id="IPR057326">
    <property type="entry name" value="KR_dom"/>
</dbReference>
<gene>
    <name evidence="11" type="ORF">D7X12_23880</name>
</gene>
<dbReference type="Gene3D" id="3.40.366.10">
    <property type="entry name" value="Malonyl-Coenzyme A Acyl Carrier Protein, domain 2"/>
    <property type="match status" value="1"/>
</dbReference>
<dbReference type="SUPFAM" id="SSF56801">
    <property type="entry name" value="Acetyl-CoA synthetase-like"/>
    <property type="match status" value="5"/>
</dbReference>
<feature type="region of interest" description="Disordered" evidence="9">
    <location>
        <begin position="1063"/>
        <end position="1082"/>
    </location>
</feature>
<dbReference type="FunFam" id="3.30.559.30:FF:000001">
    <property type="entry name" value="Non-ribosomal peptide synthetase"/>
    <property type="match status" value="2"/>
</dbReference>
<dbReference type="SUPFAM" id="SSF55048">
    <property type="entry name" value="Probable ACP-binding domain of malonyl-CoA ACP transacylase"/>
    <property type="match status" value="1"/>
</dbReference>
<sequence>AQLVPLSARSPEALRALARDYLALGPRGPSPLESLGFSAATRRGHQSHRAALLATTWEELQARLQALAEGQPHPGVATGPQSPGSRPRVAFVFSGQGPQWFGMARALLAQEPVFRQVVEQCDALLKPLAGWSILEELAAEEGRSRLSQTEFAQPVMFSLQVGLAALWRSLGVEPDQLVGHSAGEVAAACVAGALSLSQALEVILHRGRVTQQASGRGRMALLELAPDEAARLLAGYEGRLAIAARNGPTSTIVSGDVDALTELLGSLEQRQVHARLLAVNFASHCHHMDPAREAMREALRHLRPSAPTVPMVSTVSALPVEGAVLDGEYWARQLREPVRFADTMERLVDSGCGLFVEVAPHPLLLADIAQLLRVRGLPGVAVPSMRRGEDERAVLLGSLGALYAQGVDMSWSELFAKDTPGVPLPTYPWQRERCWVALPQGGAATPTEAPELSEDWFYGTRWEPAAPAPAVQVAARWLLLGDTHGTGAALAERLRQQGQPVMLVEPGEGGLDAAHASDEALARVLDTALGQDARSPLRVVYLRALDGVLPESADLETVGAALALGCVPVVSVLRTLLSRQPADARLWLVTRGAQPVGDGPHALETAQATLWGLSSTLASEHPELWGGMVDLDPAASAEEGSAALCEALQAGDGEDRVALRQGRRFVERMVRRQELAASRAPLRVRADGTYLVTGGLGGLGAHVARWLVQQGARRLILLGRTPLPPRSKWKRLEPDAPQARQVGLVRELEALGASVHVASVDVGDGAALAQYLETFRDEGWPELRGVIHAAGVLLPQEQPVAQMDARPFDTLLRPKALGGWLLHRLLRDTPLDFFVSFSSVSAYIGSPGQAPYSAANAFLAALAHLRHAAGLPALTIDWGTFAEAGMAARLEQGRRITGRGLRLMEPEQALPAIAPLLAAGEPVAGVMDIRWSVLRQVLETRGERRVLALLADTGPEAALPVAASGPQLRATLLALDGSARADALTAFLRGEAGTVLGLPPEKLDVGQPLGTLGFDSIMSVDLRNRIQARLQVTIPIVELVKGPSLTTLTSRLLTLLAADPGAAHAEGSGSPPLRRLPDESPTHPLSYAQERMWFIQQLEPGNIALNVPLLARFRGLLEPQPLGRIFTELLRRHEALRTTFATVDGRPLQVVAEPFDVQVPCFDLRTLPPEAREAAAHERVMELSRQTFDLEKGPILRLALFQLADDTSHVLMVMHHIMTDGWSLVVLASELGSLVEAASRGRVTPLPELPVRYSDFARWQRQWLQGDALESQLAWWKARLAGVPDVLELPTDRPRPTVPSRRGERYALRLSRPLTQGLKALSQQEGATLFMTLLAGFQVLLHRYSGQDDFCVGSPTAGRSRSELEGLVGFFLNTLVLRASFQPALSFRELVAQVREVALGAYAHQDVPFDRLVEALKPTRTLSHAPLFQVLFILHRAHDASILTGALTDVEDIHFGATLYDLNLSFMEDEHGLKGWLEYSADLFDEATIARMAAHLQVVLEGAVADPGQRITHLPLLTPPERQQLLVDWNATRVDFPTTACFPQLFEQQAARAPDAVALVCEERQLTYRELNARANRLAHLLVAEGVGPDMPVGLLGPRGIDFVTALLAILKAGGTYLPMDPAHPPHRIAQVLEQSLAPRVLVAAELASTLEHACELLPTPVARPRGLVLEDALAQPGPDVNLPARAGPGHLAYIIYTSGSTGVPKGAMLEHAGLLNHLYVLIQEMALSERDGVAQTASQSFDISVWQFLTALMLGGRTHLLLNDVVRSPPRLLQEMQAQGLTIVQVVPSVLRVMLEEAEALGPARPALESLRWMIPTGEALPPEVSRKWFSLYPRIPLLNAYGPAECSDDVTLHVLRQAPTTVNTPIGRVVANLQLYLLDRAGQPVPLGVPGEIHIGGVGVGRGYLNDARRTAEQFLPDPFRGEPGARFYRTGDLGRFLRDGTIEFLGRVDHQVKVRGFRIELGEIELALERHAAVLEAVVVAREDVPGSVRLVGYVAPRAGQTLDSGEVRAFIKERLPEYMVPPVLVVLEALPRSPNGKVDRKSLPVPTAGAVRQREFVAPRTALEQQLAQMWVEVLRVERVGLHDDFFELGGHSLLTTQVLSRIRKAFQVELPLRELFDASTVAALAARVEVALGDTRTSRPPPLTRVSREGRLVPSFAQQRLLFIDQLQPDSPLYNIPSAVLLEGLLDTDALERALAEVRRRHESLRTTFHVDDAGPRQHITSDAGLPLARHDLRHLPPSERMSEALRLASREAQRPFALDRGPLVRAALLQLEPACHVLTLTMHHIVSDGGSMLLLVREVAALYEAFRAGQPSPLPELSVQYTDFAHWQRQWLQGGALESQLDWWRQELQGVPQVLELPTDRPRPRAQSFRGAAMPVHYPRALSDSVRAFSQREGVTPFMLLMAAFQVLLHRYSGQADFCVGSPTAGRNVAETEGLIGFFVNNLVLRVRLGGDPTFRELLAQVRETTLGAFAHQELPFERLVEALQPVRDLTRSPLFQTVFVLQQDVLPELKLPGLSLRPLTLEQHTAKFDLLLSLTDTADGLVGSLEYGTDLFDGATAARMVEHLHQLLLGILADPSRRISRLPLLAQAERHRLLREWSGPRASSPASACVHHQFEALAARTPDAVAVTFEDTHLSYGELNARANRLAWRLRGLGVGPETLVGLCVERSLEMVVGILGILKAGGAYVPLDPAYPRERLAFMLEDSRVPVLLTQQALVATLPEHTATVLCLDAAPEPASERQDNPVSGVTSEHLAYVIYTSGSTGKPKGAQLAHGRITRLFSATQPWFHFGANDVWTLFHSYAFDFSVWELWGALIHGGRLVVVPYWVSRSPEAFHALLKQERVTVLNQTPSAFRQLIQVDSATSGPSGLALRNVIFGGEALEFASLRPWFARHPDTRPRLVNMYGITETTVHVTYRPLRAEDAQGTTGSIIGVPIPDLQLYVLDAHLQPAPIGVPGELYVGGMGLARGYLARPALTAERFIPDPFSDAPGARLYKSGDRARYLVDGSLEYLGRGDFQVKLRGFRIELGEIEAALAQHGSLREAAVLVREDSPGHKRLVAYAVPAPGAALDVEALRAHLKARLPEYMVPAAFVSLTELPLTSHGKLDRGALPAPEQAVPEAAFVAPVTPVEQTLAALWAQVLGVVRVGLSDNFFALGGDSILSLQVIARAQRAGLRLTPRQLFQHQTVAELARVVETTAAPRAEQGLVTGEVPPTPIQRAFFEWEFAQPHHYNQAVLLEAPEPLDAATLEQALQALVEHHDALRTRALRGDQGWTLSQVGLDAPVRLERLDAGASGASLERETARVQASLSLESGLLLGAALFEPDAGQPQRLLLYIHHLAVDGVSWRVLLEDLDTAYGQLARGERVALPPKTTPFLEWARRLQQHALTPRVEQELAYWRTEGRRPVPALPVEREGQPQHQATSRRVVVRLDAARTRTLLQEVPTAYRSRIDEVLLAALARALTRWTGSESLRVDLEGHGREDLFEDVDLSRTVGWFTALYPVVLQVPAGASPATALRAVRDSLRRVPGRGLGHGLLRHLGPDAVREQLRALPAAPVAFNYLGQFDAVASGAARMRPSRESAGPTRSGLGQRTHLLEVNGLVLGGELELEWIYSEAVHTHATVEALAQELLTALRELIEGRDSEDARRYTPGDFPLADVSPAVLGTVLPAGEPVEDVYRLTPMQQGMLFQTLLEPGAGAYFEQLSWSLHSGLDVAAFRQAWQAVVDRHPALRTRFHWEGLAEPLQVVLPRAELPWSEEDLRGLSPAEQQARLSAWLEADRTRGFELSRAPLLRLTLLRLDAHVYRCVWSFHHLIQDGWSMGLLLQDVFSAYAALLAGQPPRLGRAPAFRDYVEWLGRQDLTRTEAWWRKTFAGFLAPTPLPGDERAGALRDRSQGRSGMVELLLPEGLTEALQGFARQHQLTLNTLVQGAWALLLGRHTHLSDVVFGATVAGRPPGLSTAADTVGLFINTVPVRVTLPAGERLLPWLRRIQAQQAEAQEHEHSPLVQVQGWSGVPRGTPLFETLLVFENYPVDDSVRARAGGLDVRDVRFDERPHYALNVTVIPDRQLRLKLAHDTSRLTRATVERLAGHWRTLLEGLVARPGQRLGDLPLLTDGERRQLLTTWNDTHSIFPAGCVHHLFEAQVERTPDAEAVRQGEARLTYGELERRANQLAHHLRARGVGPGVLVGLYVERTVEMAVGLLGILKAGGAYVPLDPGYPVARLASMLEDSAVPVLVTQERLADELPAGAFQTVCLDADRALVARERDTRPVSSVTADDLAYVIYTSGSTGRPKGVLIEHRGVVNYLAWCARAYPAAEGAAPVHSSLAFDLTVTSLLLPLTVGRAVVLVEEGGVEGLARVVREGGGYGLVKLTPSHLQLLARQLRPEEARGGARAFVIGGEALTAEHLTFWREHAPATRLINEYGPTETVVGCCVHEVTADAAPGSVVSIGRPIANVDLHVLDADLRLVPVGVAGELYIGGVQLARGYWRRPDLTAERFIPHPFSWKPGARLYRTGDRVRRNADGTLEFLGRLDSQVKVRGYRIELGEVEALLAACPGVSEAAVVTREDGSGSAQLVAYVTGDVDAARLRQTLAEQLPAYMVPSAFIRLDALPLTPNGKVDSKALAGLGLEAGPREPTDTFRAPRTPTEQLLAGIWEQVLRVERVGLGDDFFDLGGHSLLATQLVSRIQGTFQVELPLGDIFEAPTLTALAERIAQQAHGEKPPALERLPRTGDLPLSFAQQRLWFLDQLEPDSAAYNISSALLLEGALDVDALEKGLGALLSRHEALRGAFPEADGRPVLRLAPDTLPLALRVEDLGHLPAEGRLDAALRQAAEDARKPFVLAEAPLLRALLLRLESGRHVLALTVHHIVADGASMAVLVRELSELYEAFRADRSPALPGLPVQYADFAHWQRQWLQGPVLEAQLDWWREQLRDMPQALELPTDRPRPAAQSFRGAAVPVRLPVELTQELHAFCRREGVTPFMVLLAAFQVLLHRHSGQEDVGVGSPIAGRTRSETEGLIGFFVNTLVLRARMGGDPTFRELLAQVRRTALGAYSHQDLPFEQLVDAVRPERDLSRSPLFQVMFVLDQDALAGVQLPGLSLKPLSLERDTAKFDLTLALADTADGLVGSLEYSTDLFDAATVARLAGHLETLLRGILATPDQHLSRLPLLSEAEQHQLVSEWNDTRLPREAGLTLHGLIEAQVERTPEAVAVTFDGEHLTYRQLDARANQVAHALRERGVGPEARVALLMERSVELVVGLLGILKAGGAYVPLEPTLPQERLRSMLRDSEARLVLTQERHAPLLPGDAPAALCLDTGWSDFAKHAQARPDVTVHGAGLAYVIFTSGSTGQPKGAMNTHEALCNRLLWMQEAYGLTAEDRVLQKTPYGFDVSVWEFFWPLMTGARLVVARPGGHQDSAYLTRIIVEQGITTLHFVPSMLRAFLEEPGVESCTGLRRIVCSGEALPADLQIRCLERLPAQLHNLYGPTEAAVDVTAWACARGDTRTSVPIGRPISNVYLRVLGPRLELVPPGAVGELFLGGIALARGYAGRPGLTAERFVPDPLGATPGARLYKTGDRVRYLADGSLEYLGRTDFQVKLRGFRIELGEIEAVLASHAPVRQAAVLVREDVPGQKRLVAYVVPASEPMDEEALRAVLKAHLPEYMVPSAFVSLPALPLSSNGKLDRRALPAPGRAASGEDFLAPRTPMERTLADIWAQVLGLARVGTGDNFFTLGGDSILGLQVVSRARRAGLRLTARQLFQHQTVAELARAAGDSPLLQAEQGLVTGEVPLTPIQHWFLEQPRSTPHHFNQAVLLEILQPLDAALLERALGQLLLHHDALRMRFQSQQGWWTQHLGDAQSATPALTREDLSALPADARPAALERIASQAQARLHLSDGPLLRAVWFDAGPTAPGHLLLVIHHLVVDGVSWRVLLEDLDATYTRLREGFPPALPPKSTSFKAWAERLHGHARSDTFARLPAWLDLPAPTPLPVDAPGGLNTLDSERRVAVSLTAGDTQLLVQEVPGAYGARLEEVLLAALTHTLARWSGQSHLMVDLEGHGREDLFEDVDLSRTVGWFTTLFPLLVDVDASHGPAAALRQVRHALRAVPDKGLGYGLLHYLRPRQDARPRSSASGAPVLFNYLGQLDSALPSSPHFRLSRLPTGPVQGGEGPRTHVLEVTAFILGGRLEIAFAYSQNLHQEGTLQGLGQHVAQTLRALVSERHSPQALARTAADFPLAGVPTHLLDALLQDQPALEDVYPLAPMQRGLLFHALLAPGSSAYFEQLSWAFFNTALDPVALQRAWEHLLARHPVLRTGFLWEGLEQPLQLVHAQSPLPWQVLDWRALPDAEQSSRFQAFLAEDRARGFDLTRPPLMRLALIQLAGDTWRLVWSFHHLLVDGWSIALVLKELFATYSQLASGQLLARAAPAHGYRDYVAWLQGQEPAKAEAFWRATLAGVSAPTALPEPLPGEASDSAEGSEREVALSEEDTAAMQAFARKHQLTLNTLVQAAWALVLAHHAGGSEAVFGATRSGRPAALANVESAVGLFINTLPVRVALPAHARVGPWLRELQARQLELADHEHTLLADIQAWSGVPRGTSLFESILVVENYPVDASLKEGARHLDIRDPQSFSRTNYPLTAVAIPQRELRLRLVSGVQRLGPATLERLLTQWRAALAGLTASADSRLGDVTLLSPDERHRMLVTWNDSRVDFTQDTCAHHLFEAQVALTPDAPALECQGTTLSYRELDSRANQLAHHLLQSGVGPDVRVALCCERSPELITGMLGILKAGGAFVPLEPSHPAERLAFVVKDSGATVLLTQKHLVPPGTDTRISRVLLDEDWGAIARQPTHPPASRVLPDHLAYVIYTSGSTGRPKGTLLHHRGLSNTAQAAVLRHGFAPASRVLQ</sequence>
<dbReference type="Pfam" id="PF08659">
    <property type="entry name" value="KR"/>
    <property type="match status" value="1"/>
</dbReference>
<dbReference type="Pfam" id="PF00501">
    <property type="entry name" value="AMP-binding"/>
    <property type="match status" value="5"/>
</dbReference>
<dbReference type="PROSITE" id="PS50075">
    <property type="entry name" value="CARRIER"/>
    <property type="match status" value="5"/>
</dbReference>
<dbReference type="SMART" id="SM00823">
    <property type="entry name" value="PKS_PP"/>
    <property type="match status" value="5"/>
</dbReference>
<dbReference type="Gene3D" id="3.30.559.30">
    <property type="entry name" value="Nonribosomal peptide synthetase, condensation domain"/>
    <property type="match status" value="7"/>
</dbReference>
<comment type="caution">
    <text evidence="11">The sequence shown here is derived from an EMBL/GenBank/DDBJ whole genome shotgun (WGS) entry which is preliminary data.</text>
</comment>
<keyword evidence="12" id="KW-1185">Reference proteome</keyword>
<dbReference type="InterPro" id="IPR023213">
    <property type="entry name" value="CAT-like_dom_sf"/>
</dbReference>
<evidence type="ECO:0000313" key="12">
    <source>
        <dbReference type="Proteomes" id="UP000273405"/>
    </source>
</evidence>
<dbReference type="InterPro" id="IPR036736">
    <property type="entry name" value="ACP-like_sf"/>
</dbReference>
<dbReference type="NCBIfam" id="NF004282">
    <property type="entry name" value="PRK05691.1"/>
    <property type="match status" value="8"/>
</dbReference>
<dbReference type="NCBIfam" id="NF003417">
    <property type="entry name" value="PRK04813.1"/>
    <property type="match status" value="5"/>
</dbReference>
<organism evidence="11 12">
    <name type="scientific">Corallococcus sicarius</name>
    <dbReference type="NCBI Taxonomy" id="2316726"/>
    <lineage>
        <taxon>Bacteria</taxon>
        <taxon>Pseudomonadati</taxon>
        <taxon>Myxococcota</taxon>
        <taxon>Myxococcia</taxon>
        <taxon>Myxococcales</taxon>
        <taxon>Cystobacterineae</taxon>
        <taxon>Myxococcaceae</taxon>
        <taxon>Corallococcus</taxon>
    </lineage>
</organism>
<evidence type="ECO:0000256" key="9">
    <source>
        <dbReference type="SAM" id="MobiDB-lite"/>
    </source>
</evidence>
<dbReference type="CDD" id="cd05930">
    <property type="entry name" value="A_NRPS"/>
    <property type="match status" value="2"/>
</dbReference>
<dbReference type="FunFam" id="3.40.366.10:FF:000002">
    <property type="entry name" value="Probable polyketide synthase 2"/>
    <property type="match status" value="1"/>
</dbReference>
<dbReference type="InterPro" id="IPR020845">
    <property type="entry name" value="AMP-binding_CS"/>
</dbReference>
<feature type="non-terminal residue" evidence="11">
    <location>
        <position position="1"/>
    </location>
</feature>
<dbReference type="GO" id="GO:0005829">
    <property type="term" value="C:cytosol"/>
    <property type="evidence" value="ECO:0007669"/>
    <property type="project" value="TreeGrafter"/>
</dbReference>
<evidence type="ECO:0000256" key="8">
    <source>
        <dbReference type="ARBA" id="ARBA00029443"/>
    </source>
</evidence>
<dbReference type="InterPro" id="IPR025110">
    <property type="entry name" value="AMP-bd_C"/>
</dbReference>
<dbReference type="CDD" id="cd08955">
    <property type="entry name" value="KR_2_FAS_SDR_x"/>
    <property type="match status" value="1"/>
</dbReference>
<dbReference type="GO" id="GO:0016874">
    <property type="term" value="F:ligase activity"/>
    <property type="evidence" value="ECO:0007669"/>
    <property type="project" value="UniProtKB-KW"/>
</dbReference>
<dbReference type="InterPro" id="IPR010071">
    <property type="entry name" value="AA_adenyl_dom"/>
</dbReference>
<comment type="cofactor">
    <cofactor evidence="1">
        <name>pantetheine 4'-phosphate</name>
        <dbReference type="ChEBI" id="CHEBI:47942"/>
    </cofactor>
</comment>
<dbReference type="EMBL" id="RAWG01000166">
    <property type="protein sequence ID" value="RKH39334.1"/>
    <property type="molecule type" value="Genomic_DNA"/>
</dbReference>
<dbReference type="GO" id="GO:0043041">
    <property type="term" value="P:amino acid activation for nonribosomal peptide biosynthetic process"/>
    <property type="evidence" value="ECO:0007669"/>
    <property type="project" value="TreeGrafter"/>
</dbReference>
<comment type="similarity">
    <text evidence="2">Belongs to the ATP-dependent AMP-binding enzyme family.</text>
</comment>
<keyword evidence="6" id="KW-0808">Transferase</keyword>
<dbReference type="Gene3D" id="3.30.70.3290">
    <property type="match status" value="1"/>
</dbReference>
<dbReference type="FunFam" id="2.30.38.10:FF:000001">
    <property type="entry name" value="Non-ribosomal peptide synthetase PvdI"/>
    <property type="match status" value="2"/>
</dbReference>
<dbReference type="Proteomes" id="UP000273405">
    <property type="component" value="Unassembled WGS sequence"/>
</dbReference>
<evidence type="ECO:0000256" key="4">
    <source>
        <dbReference type="ARBA" id="ARBA00022553"/>
    </source>
</evidence>
<dbReference type="InterPro" id="IPR020806">
    <property type="entry name" value="PKS_PP-bd"/>
</dbReference>
<dbReference type="Pfam" id="PF00698">
    <property type="entry name" value="Acyl_transf_1"/>
    <property type="match status" value="1"/>
</dbReference>
<dbReference type="CDD" id="cd19543">
    <property type="entry name" value="DCL_NRPS"/>
    <property type="match status" value="2"/>
</dbReference>
<evidence type="ECO:0000256" key="6">
    <source>
        <dbReference type="ARBA" id="ARBA00022679"/>
    </source>
</evidence>
<dbReference type="Gene3D" id="1.10.1200.10">
    <property type="entry name" value="ACP-like"/>
    <property type="match status" value="5"/>
</dbReference>
<dbReference type="InterPro" id="IPR001227">
    <property type="entry name" value="Ac_transferase_dom_sf"/>
</dbReference>
<dbReference type="FunFam" id="3.30.300.30:FF:000010">
    <property type="entry name" value="Enterobactin synthetase component F"/>
    <property type="match status" value="4"/>
</dbReference>
<dbReference type="Gene3D" id="3.40.50.12780">
    <property type="entry name" value="N-terminal domain of ligase-like"/>
    <property type="match status" value="2"/>
</dbReference>
<dbReference type="SUPFAM" id="SSF52151">
    <property type="entry name" value="FabD/lysophospholipase-like"/>
    <property type="match status" value="1"/>
</dbReference>
<dbReference type="InterPro" id="IPR009081">
    <property type="entry name" value="PP-bd_ACP"/>
</dbReference>
<evidence type="ECO:0000259" key="10">
    <source>
        <dbReference type="PROSITE" id="PS50075"/>
    </source>
</evidence>
<dbReference type="InterPro" id="IPR016036">
    <property type="entry name" value="Malonyl_transacylase_ACP-bd"/>
</dbReference>
<dbReference type="CDD" id="cd17643">
    <property type="entry name" value="A_NRPS_Cytc1-like"/>
    <property type="match status" value="1"/>
</dbReference>
<dbReference type="PANTHER" id="PTHR45527:SF14">
    <property type="entry name" value="PLIPASTATIN SYNTHASE SUBUNIT B"/>
    <property type="match status" value="1"/>
</dbReference>
<feature type="non-terminal residue" evidence="11">
    <location>
        <position position="6906"/>
    </location>
</feature>
<dbReference type="RefSeq" id="WP_120627585.1">
    <property type="nucleotide sequence ID" value="NZ_RAWG01000166.1"/>
</dbReference>
<dbReference type="InterPro" id="IPR042099">
    <property type="entry name" value="ANL_N_sf"/>
</dbReference>
<dbReference type="OrthoDB" id="9770470at2"/>
<dbReference type="FunFam" id="3.40.50.12780:FF:000012">
    <property type="entry name" value="Non-ribosomal peptide synthetase"/>
    <property type="match status" value="4"/>
</dbReference>
<evidence type="ECO:0000256" key="5">
    <source>
        <dbReference type="ARBA" id="ARBA00022598"/>
    </source>
</evidence>
<feature type="domain" description="Carrier" evidence="10">
    <location>
        <begin position="3130"/>
        <end position="3204"/>
    </location>
</feature>
<dbReference type="Gene3D" id="2.30.38.10">
    <property type="entry name" value="Luciferase, Domain 3"/>
    <property type="match status" value="3"/>
</dbReference>
<dbReference type="PROSITE" id="PS00455">
    <property type="entry name" value="AMP_BINDING"/>
    <property type="match status" value="5"/>
</dbReference>
<feature type="domain" description="Carrier" evidence="10">
    <location>
        <begin position="5705"/>
        <end position="5779"/>
    </location>
</feature>
<dbReference type="InterPro" id="IPR010060">
    <property type="entry name" value="NRPS_synth"/>
</dbReference>
<dbReference type="Gene3D" id="3.30.300.30">
    <property type="match status" value="4"/>
</dbReference>
<dbReference type="NCBIfam" id="TIGR01733">
    <property type="entry name" value="AA-adenyl-dom"/>
    <property type="match status" value="4"/>
</dbReference>
<dbReference type="InterPro" id="IPR001242">
    <property type="entry name" value="Condensation_dom"/>
</dbReference>
<keyword evidence="4" id="KW-0597">Phosphoprotein</keyword>
<keyword evidence="5" id="KW-0436">Ligase</keyword>
<dbReference type="FunFam" id="3.40.50.980:FF:000001">
    <property type="entry name" value="Non-ribosomal peptide synthetase"/>
    <property type="match status" value="5"/>
</dbReference>
<evidence type="ECO:0000256" key="1">
    <source>
        <dbReference type="ARBA" id="ARBA00001957"/>
    </source>
</evidence>
<evidence type="ECO:0000256" key="2">
    <source>
        <dbReference type="ARBA" id="ARBA00006432"/>
    </source>
</evidence>
<comment type="similarity">
    <text evidence="8">In the C-terminal section; belongs to the NRP synthetase family.</text>
</comment>
<keyword evidence="3" id="KW-0596">Phosphopantetheine</keyword>
<dbReference type="SUPFAM" id="SSF51735">
    <property type="entry name" value="NAD(P)-binding Rossmann-fold domains"/>
    <property type="match status" value="2"/>
</dbReference>
<dbReference type="FunFam" id="1.10.1200.10:FF:000005">
    <property type="entry name" value="Nonribosomal peptide synthetase 1"/>
    <property type="match status" value="4"/>
</dbReference>
<dbReference type="PANTHER" id="PTHR45527">
    <property type="entry name" value="NONRIBOSOMAL PEPTIDE SYNTHETASE"/>
    <property type="match status" value="1"/>
</dbReference>
<dbReference type="Pfam" id="PF22621">
    <property type="entry name" value="CurL-like_PKS_C"/>
    <property type="match status" value="1"/>
</dbReference>
<dbReference type="SMART" id="SM00822">
    <property type="entry name" value="PKS_KR"/>
    <property type="match status" value="1"/>
</dbReference>
<keyword evidence="7" id="KW-0677">Repeat</keyword>
<dbReference type="InterPro" id="IPR045851">
    <property type="entry name" value="AMP-bd_C_sf"/>
</dbReference>
<protein>
    <submittedName>
        <fullName evidence="11">Amino acid adenylation domain-containing protein</fullName>
    </submittedName>
</protein>
<feature type="region of interest" description="Disordered" evidence="9">
    <location>
        <begin position="6463"/>
        <end position="6483"/>
    </location>
</feature>
<dbReference type="SMART" id="SM00827">
    <property type="entry name" value="PKS_AT"/>
    <property type="match status" value="1"/>
</dbReference>
<dbReference type="Pfam" id="PF00668">
    <property type="entry name" value="Condensation"/>
    <property type="match status" value="7"/>
</dbReference>
<dbReference type="InterPro" id="IPR013968">
    <property type="entry name" value="PKS_KR"/>
</dbReference>
<evidence type="ECO:0000256" key="7">
    <source>
        <dbReference type="ARBA" id="ARBA00022737"/>
    </source>
</evidence>
<dbReference type="GO" id="GO:0031177">
    <property type="term" value="F:phosphopantetheine binding"/>
    <property type="evidence" value="ECO:0007669"/>
    <property type="project" value="InterPro"/>
</dbReference>
<dbReference type="GO" id="GO:0016740">
    <property type="term" value="F:transferase activity"/>
    <property type="evidence" value="ECO:0007669"/>
    <property type="project" value="UniProtKB-KW"/>
</dbReference>
<feature type="domain" description="Carrier" evidence="10">
    <location>
        <begin position="982"/>
        <end position="1056"/>
    </location>
</feature>
<dbReference type="InterPro" id="IPR006162">
    <property type="entry name" value="Ppantetheine_attach_site"/>
</dbReference>
<dbReference type="SUPFAM" id="SSF47336">
    <property type="entry name" value="ACP-like"/>
    <property type="match status" value="5"/>
</dbReference>
<dbReference type="Gene3D" id="3.30.559.10">
    <property type="entry name" value="Chloramphenicol acetyltransferase-like domain"/>
    <property type="match status" value="7"/>
</dbReference>
<evidence type="ECO:0000313" key="11">
    <source>
        <dbReference type="EMBL" id="RKH39334.1"/>
    </source>
</evidence>
<dbReference type="Pfam" id="PF00550">
    <property type="entry name" value="PP-binding"/>
    <property type="match status" value="5"/>
</dbReference>
<dbReference type="Gene3D" id="3.40.50.720">
    <property type="entry name" value="NAD(P)-binding Rossmann-like Domain"/>
    <property type="match status" value="1"/>
</dbReference>
<dbReference type="Gene3D" id="3.40.50.980">
    <property type="match status" value="6"/>
</dbReference>
<name>A0A3A8NIR1_9BACT</name>
<reference evidence="12" key="1">
    <citation type="submission" date="2018-09" db="EMBL/GenBank/DDBJ databases">
        <authorList>
            <person name="Livingstone P.G."/>
            <person name="Whitworth D.E."/>
        </authorList>
    </citation>
    <scope>NUCLEOTIDE SEQUENCE [LARGE SCALE GENOMIC DNA]</scope>
    <source>
        <strain evidence="12">CA040B</strain>
    </source>
</reference>